<keyword evidence="4" id="KW-0249">Electron transport</keyword>
<feature type="domain" description="Cytochrome c" evidence="8">
    <location>
        <begin position="724"/>
        <end position="809"/>
    </location>
</feature>
<dbReference type="InterPro" id="IPR009056">
    <property type="entry name" value="Cyt_c-like_dom"/>
</dbReference>
<evidence type="ECO:0000313" key="10">
    <source>
        <dbReference type="Proteomes" id="UP001200642"/>
    </source>
</evidence>
<reference evidence="9" key="1">
    <citation type="submission" date="2023-02" db="EMBL/GenBank/DDBJ databases">
        <title>Genome of Flavobacteriaceae gen. nov. sp. strain F89.</title>
        <authorList>
            <person name="Wang Y."/>
        </authorList>
    </citation>
    <scope>NUCLEOTIDE SEQUENCE</scope>
    <source>
        <strain evidence="9">F89</strain>
    </source>
</reference>
<dbReference type="PANTHER" id="PTHR40469:SF2">
    <property type="entry name" value="GALACTOSE-BINDING DOMAIN-LIKE SUPERFAMILY PROTEIN"/>
    <property type="match status" value="1"/>
</dbReference>
<feature type="binding site" description="covalent" evidence="6">
    <location>
        <position position="787"/>
    </location>
    <ligand>
        <name>heme c</name>
        <dbReference type="ChEBI" id="CHEBI:61717"/>
    </ligand>
</feature>
<keyword evidence="3 6" id="KW-0479">Metal-binding</keyword>
<accession>A0AAE3JS93</accession>
<evidence type="ECO:0000256" key="2">
    <source>
        <dbReference type="ARBA" id="ARBA00022617"/>
    </source>
</evidence>
<sequence length="812" mass="91469">MKSRPARLLFFLAIVLLTVLSCQEQQKRERKVLVFSKTLGYRHASIEDGKAMFLRLGNQNNFKVDTTENVDYFVDDSLIKYSAIVFLSNTGEILDYAQKSALKRYVEAGGGVMGVHGASGAEYSWPWYGKLMGARFESHPKELQIGEILIADKDDPITKGLPSLWSFKEEWYNFDSISPDISVLATVNESSYQGGKHGDNHPIFWKQEFDGGRSFYTALGHRPEAYRDSLFINHIMGGLNYVIGDNEGLDYKLATTLPAPDEAHFTRNILVDSTYVSEPMELAISENGSIYYVERKGKVQRYDQITQKVKIIGEIPVYHKYEDGLLGITLDPDFINNGWLYVMYSAPGNVFEYHISRFTLDNKGMLDMGSEKILLRVHEEHSESNHTGGSMAFDSYGNLFIAIGDNTNPFGISHGYAPMDERPGRTDFDAQRSSGNTNDLRGKILRIHPEPDGTYTIPPGNLFPMEGIEGKPEIYVMGTRNSFRISIDPKTSWLYWGDVGPDAGKDSIQGTRGYDEINQAKAAGNFGWPYFVGDNKAYNDVDFATGKIGKTFDPNAPINESPRNTGSKILPPAQPAFIYYPYAMSDEFPLVGEGGRTAMAGPVYHYDPNLKSDIKLPKYYDNGVFIYEWMRNWIMVVRIDKYGNYVGMERFMPSTSFDKIIDMELGPDGALYILEYGKNWYSPNRNARLSRLEYQEKAQQDKGDSMKEIVDDKSLPNGHIQSRDSKNIGSELMEKSDCKACHALKEKSVGPSFYEIALRYKDHPTIKDSLVKKVIEGGSGVWGQSPMSAHPQLEKKDVKKMVGYILALKDSI</sequence>
<dbReference type="PROSITE" id="PS51007">
    <property type="entry name" value="CYTC"/>
    <property type="match status" value="1"/>
</dbReference>
<dbReference type="GO" id="GO:0009055">
    <property type="term" value="F:electron transfer activity"/>
    <property type="evidence" value="ECO:0007669"/>
    <property type="project" value="InterPro"/>
</dbReference>
<organism evidence="9 10">
    <name type="scientific">Cerina litoralis</name>
    <dbReference type="NCBI Taxonomy" id="2874477"/>
    <lineage>
        <taxon>Bacteria</taxon>
        <taxon>Pseudomonadati</taxon>
        <taxon>Bacteroidota</taxon>
        <taxon>Flavobacteriia</taxon>
        <taxon>Flavobacteriales</taxon>
        <taxon>Flavobacteriaceae</taxon>
        <taxon>Cerina</taxon>
    </lineage>
</organism>
<comment type="PTM">
    <text evidence="6">Binds 1 heme c group covalently per subunit.</text>
</comment>
<keyword evidence="5 6" id="KW-0408">Iron</keyword>
<dbReference type="SUPFAM" id="SSF50952">
    <property type="entry name" value="Soluble quinoprotein glucose dehydrogenase"/>
    <property type="match status" value="1"/>
</dbReference>
<comment type="caution">
    <text evidence="9">The sequence shown here is derived from an EMBL/GenBank/DDBJ whole genome shotgun (WGS) entry which is preliminary data.</text>
</comment>
<dbReference type="Gene3D" id="1.10.760.10">
    <property type="entry name" value="Cytochrome c-like domain"/>
    <property type="match status" value="1"/>
</dbReference>
<dbReference type="Gene3D" id="2.120.10.30">
    <property type="entry name" value="TolB, C-terminal domain"/>
    <property type="match status" value="1"/>
</dbReference>
<dbReference type="GO" id="GO:0005506">
    <property type="term" value="F:iron ion binding"/>
    <property type="evidence" value="ECO:0007669"/>
    <property type="project" value="InterPro"/>
</dbReference>
<dbReference type="PROSITE" id="PS51257">
    <property type="entry name" value="PROKAR_LIPOPROTEIN"/>
    <property type="match status" value="1"/>
</dbReference>
<feature type="binding site" description="covalent" evidence="6">
    <location>
        <position position="742"/>
    </location>
    <ligand>
        <name>heme c</name>
        <dbReference type="ChEBI" id="CHEBI:61717"/>
    </ligand>
</feature>
<dbReference type="InterPro" id="IPR029010">
    <property type="entry name" value="ThuA-like"/>
</dbReference>
<name>A0AAE3JS93_9FLAO</name>
<keyword evidence="1" id="KW-0813">Transport</keyword>
<evidence type="ECO:0000256" key="3">
    <source>
        <dbReference type="ARBA" id="ARBA00022723"/>
    </source>
</evidence>
<dbReference type="Pfam" id="PF00034">
    <property type="entry name" value="Cytochrom_C"/>
    <property type="match status" value="1"/>
</dbReference>
<feature type="compositionally biased region" description="Basic and acidic residues" evidence="7">
    <location>
        <begin position="700"/>
        <end position="714"/>
    </location>
</feature>
<feature type="region of interest" description="Disordered" evidence="7">
    <location>
        <begin position="700"/>
        <end position="724"/>
    </location>
</feature>
<protein>
    <submittedName>
        <fullName evidence="9">ThuA domain-containing protein</fullName>
    </submittedName>
</protein>
<dbReference type="EMBL" id="JAIRBC010000027">
    <property type="protein sequence ID" value="MCG2462223.1"/>
    <property type="molecule type" value="Genomic_DNA"/>
</dbReference>
<dbReference type="Pfam" id="PF06283">
    <property type="entry name" value="ThuA"/>
    <property type="match status" value="1"/>
</dbReference>
<dbReference type="Gene3D" id="3.40.50.880">
    <property type="match status" value="1"/>
</dbReference>
<dbReference type="AlphaFoldDB" id="A0AAE3JS93"/>
<dbReference type="PANTHER" id="PTHR40469">
    <property type="entry name" value="SECRETED GLYCOSYL HYDROLASE"/>
    <property type="match status" value="1"/>
</dbReference>
<evidence type="ECO:0000256" key="7">
    <source>
        <dbReference type="SAM" id="MobiDB-lite"/>
    </source>
</evidence>
<evidence type="ECO:0000256" key="1">
    <source>
        <dbReference type="ARBA" id="ARBA00022448"/>
    </source>
</evidence>
<gene>
    <name evidence="9" type="ORF">K8352_15795</name>
</gene>
<dbReference type="GO" id="GO:0020037">
    <property type="term" value="F:heme binding"/>
    <property type="evidence" value="ECO:0007669"/>
    <property type="project" value="InterPro"/>
</dbReference>
<dbReference type="PRINTS" id="PR00606">
    <property type="entry name" value="CYTCHROMECID"/>
</dbReference>
<dbReference type="InterPro" id="IPR011041">
    <property type="entry name" value="Quinoprot_gluc/sorb_DH_b-prop"/>
</dbReference>
<keyword evidence="10" id="KW-1185">Reference proteome</keyword>
<dbReference type="SUPFAM" id="SSF46626">
    <property type="entry name" value="Cytochrome c"/>
    <property type="match status" value="1"/>
</dbReference>
<evidence type="ECO:0000313" key="9">
    <source>
        <dbReference type="EMBL" id="MCG2462223.1"/>
    </source>
</evidence>
<dbReference type="Pfam" id="PF07995">
    <property type="entry name" value="GSDH"/>
    <property type="match status" value="1"/>
</dbReference>
<dbReference type="InterPro" id="IPR002324">
    <property type="entry name" value="Cyt_c_ID"/>
</dbReference>
<evidence type="ECO:0000256" key="6">
    <source>
        <dbReference type="PIRSR" id="PIRSR602324-1"/>
    </source>
</evidence>
<dbReference type="RefSeq" id="WP_317903363.1">
    <property type="nucleotide sequence ID" value="NZ_JAIRBC010000027.1"/>
</dbReference>
<dbReference type="InterPro" id="IPR012938">
    <property type="entry name" value="Glc/Sorbosone_DH"/>
</dbReference>
<evidence type="ECO:0000256" key="5">
    <source>
        <dbReference type="ARBA" id="ARBA00023004"/>
    </source>
</evidence>
<feature type="binding site" description="covalent" evidence="6">
    <location>
        <position position="738"/>
    </location>
    <ligand>
        <name>heme c</name>
        <dbReference type="ChEBI" id="CHEBI:61717"/>
    </ligand>
</feature>
<dbReference type="Proteomes" id="UP001200642">
    <property type="component" value="Unassembled WGS sequence"/>
</dbReference>
<dbReference type="InterPro" id="IPR036909">
    <property type="entry name" value="Cyt_c-like_dom_sf"/>
</dbReference>
<keyword evidence="2 6" id="KW-0349">Heme</keyword>
<evidence type="ECO:0000259" key="8">
    <source>
        <dbReference type="PROSITE" id="PS51007"/>
    </source>
</evidence>
<dbReference type="SUPFAM" id="SSF52317">
    <property type="entry name" value="Class I glutamine amidotransferase-like"/>
    <property type="match status" value="1"/>
</dbReference>
<proteinExistence type="predicted"/>
<dbReference type="InterPro" id="IPR011042">
    <property type="entry name" value="6-blade_b-propeller_TolB-like"/>
</dbReference>
<evidence type="ECO:0000256" key="4">
    <source>
        <dbReference type="ARBA" id="ARBA00022982"/>
    </source>
</evidence>
<dbReference type="InterPro" id="IPR029062">
    <property type="entry name" value="Class_I_gatase-like"/>
</dbReference>